<dbReference type="InterPro" id="IPR013424">
    <property type="entry name" value="Ice-binding_C"/>
</dbReference>
<comment type="caution">
    <text evidence="3">The sequence shown here is derived from an EMBL/GenBank/DDBJ whole genome shotgun (WGS) entry which is preliminary data.</text>
</comment>
<feature type="domain" description="Ice-binding protein C-terminal" evidence="2">
    <location>
        <begin position="303"/>
        <end position="327"/>
    </location>
</feature>
<dbReference type="AlphaFoldDB" id="A0A0E2Z0M2"/>
<evidence type="ECO:0000259" key="2">
    <source>
        <dbReference type="Pfam" id="PF07589"/>
    </source>
</evidence>
<evidence type="ECO:0000256" key="1">
    <source>
        <dbReference type="SAM" id="SignalP"/>
    </source>
</evidence>
<organism evidence="3 4">
    <name type="scientific">Nitrosococcus oceani C-27</name>
    <dbReference type="NCBI Taxonomy" id="314279"/>
    <lineage>
        <taxon>Bacteria</taxon>
        <taxon>Pseudomonadati</taxon>
        <taxon>Pseudomonadota</taxon>
        <taxon>Gammaproteobacteria</taxon>
        <taxon>Chromatiales</taxon>
        <taxon>Chromatiaceae</taxon>
        <taxon>Nitrosococcus</taxon>
    </lineage>
</organism>
<name>A0A0E2Z0M2_9GAMM</name>
<accession>A0A0E2Z0M2</accession>
<dbReference type="HOGENOM" id="CLU_841530_0_0_6"/>
<sequence length="330" mass="34163">MKKTTFTTTVALGILLGTTNAHALLIDPDGGGGAFNAIDVHALDWNAGSALAVPDEGGSFKPDQIAVGDTFTQYAHAELSVFNDASGNANGTFIGSGEQWTFVLGFREEVVSVDPTARSASFSAIGGGTNFFEIWYGDDDNDNLEGTGFNNGTKILSGTVSSGTSNFDNDETLAPFTGDPGDAQPLDNFGNDDRPGIRSVTGSGGATINISVSSFDSAFFTGAISSLELKMINFDTSLIDPFNNTNPADCFTGAAGGGTVNAACNGPNNISFGMSSGDINGFNTTNFEFQQDAISNLKVTTTTVPEPSSIFLLGTGLAALGFAGTRKRRR</sequence>
<gene>
    <name evidence="3" type="ORF">IB75_10615</name>
</gene>
<evidence type="ECO:0000313" key="4">
    <source>
        <dbReference type="Proteomes" id="UP000028839"/>
    </source>
</evidence>
<protein>
    <recommendedName>
        <fullName evidence="2">Ice-binding protein C-terminal domain-containing protein</fullName>
    </recommendedName>
</protein>
<reference evidence="3 4" key="1">
    <citation type="submission" date="2014-07" db="EMBL/GenBank/DDBJ databases">
        <title>Comparative analysis of Nitrosococcus oceani genome inventories of strains from Pacific and Atlantic gyres.</title>
        <authorList>
            <person name="Lim C.K."/>
            <person name="Wang L."/>
            <person name="Sayavedra-Soto L.A."/>
            <person name="Klotz M.G."/>
        </authorList>
    </citation>
    <scope>NUCLEOTIDE SEQUENCE [LARGE SCALE GENOMIC DNA]</scope>
    <source>
        <strain evidence="3 4">C-27</strain>
    </source>
</reference>
<feature type="signal peptide" evidence="1">
    <location>
        <begin position="1"/>
        <end position="23"/>
    </location>
</feature>
<dbReference type="NCBIfam" id="TIGR02595">
    <property type="entry name" value="PEP_CTERM"/>
    <property type="match status" value="1"/>
</dbReference>
<evidence type="ECO:0000313" key="3">
    <source>
        <dbReference type="EMBL" id="KFI19054.1"/>
    </source>
</evidence>
<dbReference type="EMBL" id="JPGN01000063">
    <property type="protein sequence ID" value="KFI19054.1"/>
    <property type="molecule type" value="Genomic_DNA"/>
</dbReference>
<dbReference type="Proteomes" id="UP000028839">
    <property type="component" value="Unassembled WGS sequence"/>
</dbReference>
<dbReference type="Pfam" id="PF07589">
    <property type="entry name" value="PEP-CTERM"/>
    <property type="match status" value="1"/>
</dbReference>
<dbReference type="OrthoDB" id="6085013at2"/>
<feature type="chain" id="PRO_5002408139" description="Ice-binding protein C-terminal domain-containing protein" evidence="1">
    <location>
        <begin position="24"/>
        <end position="330"/>
    </location>
</feature>
<keyword evidence="1" id="KW-0732">Signal</keyword>
<proteinExistence type="predicted"/>